<evidence type="ECO:0000313" key="2">
    <source>
        <dbReference type="Proteomes" id="UP000772434"/>
    </source>
</evidence>
<comment type="caution">
    <text evidence="1">The sequence shown here is derived from an EMBL/GenBank/DDBJ whole genome shotgun (WGS) entry which is preliminary data.</text>
</comment>
<sequence>MALSKEAAKNLRDWATEAPPPHPEIADDYDHYFYGFVVSYETLLEYECLHTDYQARSSTNLSMESRKLGMM</sequence>
<dbReference type="EMBL" id="JADNRY010000017">
    <property type="protein sequence ID" value="KAF9073525.1"/>
    <property type="molecule type" value="Genomic_DNA"/>
</dbReference>
<organism evidence="1 2">
    <name type="scientific">Rhodocollybia butyracea</name>
    <dbReference type="NCBI Taxonomy" id="206335"/>
    <lineage>
        <taxon>Eukaryota</taxon>
        <taxon>Fungi</taxon>
        <taxon>Dikarya</taxon>
        <taxon>Basidiomycota</taxon>
        <taxon>Agaricomycotina</taxon>
        <taxon>Agaricomycetes</taxon>
        <taxon>Agaricomycetidae</taxon>
        <taxon>Agaricales</taxon>
        <taxon>Marasmiineae</taxon>
        <taxon>Omphalotaceae</taxon>
        <taxon>Rhodocollybia</taxon>
    </lineage>
</organism>
<protein>
    <submittedName>
        <fullName evidence="1">Uncharacterized protein</fullName>
    </submittedName>
</protein>
<dbReference type="Proteomes" id="UP000772434">
    <property type="component" value="Unassembled WGS sequence"/>
</dbReference>
<name>A0A9P5Q4P6_9AGAR</name>
<keyword evidence="2" id="KW-1185">Reference proteome</keyword>
<proteinExistence type="predicted"/>
<dbReference type="AlphaFoldDB" id="A0A9P5Q4P6"/>
<gene>
    <name evidence="1" type="ORF">BDP27DRAFT_1417012</name>
</gene>
<accession>A0A9P5Q4P6</accession>
<reference evidence="1" key="1">
    <citation type="submission" date="2020-11" db="EMBL/GenBank/DDBJ databases">
        <authorList>
            <consortium name="DOE Joint Genome Institute"/>
            <person name="Ahrendt S."/>
            <person name="Riley R."/>
            <person name="Andreopoulos W."/>
            <person name="Labutti K."/>
            <person name="Pangilinan J."/>
            <person name="Ruiz-Duenas F.J."/>
            <person name="Barrasa J.M."/>
            <person name="Sanchez-Garcia M."/>
            <person name="Camarero S."/>
            <person name="Miyauchi S."/>
            <person name="Serrano A."/>
            <person name="Linde D."/>
            <person name="Babiker R."/>
            <person name="Drula E."/>
            <person name="Ayuso-Fernandez I."/>
            <person name="Pacheco R."/>
            <person name="Padilla G."/>
            <person name="Ferreira P."/>
            <person name="Barriuso J."/>
            <person name="Kellner H."/>
            <person name="Castanera R."/>
            <person name="Alfaro M."/>
            <person name="Ramirez L."/>
            <person name="Pisabarro A.G."/>
            <person name="Kuo A."/>
            <person name="Tritt A."/>
            <person name="Lipzen A."/>
            <person name="He G."/>
            <person name="Yan M."/>
            <person name="Ng V."/>
            <person name="Cullen D."/>
            <person name="Martin F."/>
            <person name="Rosso M.-N."/>
            <person name="Henrissat B."/>
            <person name="Hibbett D."/>
            <person name="Martinez A.T."/>
            <person name="Grigoriev I.V."/>
        </authorList>
    </citation>
    <scope>NUCLEOTIDE SEQUENCE</scope>
    <source>
        <strain evidence="1">AH 40177</strain>
    </source>
</reference>
<evidence type="ECO:0000313" key="1">
    <source>
        <dbReference type="EMBL" id="KAF9073525.1"/>
    </source>
</evidence>